<proteinExistence type="predicted"/>
<name>A0A914QN42_9BILA</name>
<keyword evidence="1" id="KW-0175">Coiled coil</keyword>
<reference evidence="4" key="1">
    <citation type="submission" date="2022-11" db="UniProtKB">
        <authorList>
            <consortium name="WormBaseParasite"/>
        </authorList>
    </citation>
    <scope>IDENTIFICATION</scope>
</reference>
<feature type="coiled-coil region" evidence="1">
    <location>
        <begin position="81"/>
        <end position="108"/>
    </location>
</feature>
<evidence type="ECO:0000313" key="4">
    <source>
        <dbReference type="WBParaSite" id="PDA_v2.g31348.t1"/>
    </source>
</evidence>
<dbReference type="WBParaSite" id="PDA_v2.g31348.t1">
    <property type="protein sequence ID" value="PDA_v2.g31348.t1"/>
    <property type="gene ID" value="PDA_v2.g31348"/>
</dbReference>
<dbReference type="AlphaFoldDB" id="A0A914QN42"/>
<sequence length="453" mass="51912">MSTEALFDENNNSGVDLNSVKLLEFQEIRDDEISDSSNISESGSNQAYSVSTTSFPPDDPDREISEKLLLLEDTQTTEEAVPKLRCKVKKLEAEVDSLKNQLNRINIRDDSVVVVGSNIVSPAGDERSRQEREKCVVFKCIPQAHVANGLIITRVSEFFKIPSDEITVQVTDQLNKWCVVVLQTPSRLHSSTILKKFCEFRKLYHCYHRTQALPCFSNSERQQYQQLWAEAIERNNQAGYRSWEVDPQEMRLVETVGIPQKWRVKVHYFPENDSPSASTSAIEVRRRQRGLQSPKLVEKQLSPNSSEDFQIPRQKQQQIIERQNKQQQNRGDNKKRQNYHQRNNNNNRSNRKQHYNNNNNSNSGYEYLDCIPTYVPHHPHHHQYVTSLGQFQNQYYVPNPHIYNSMQFYSQHLPLDSTATTTSTTAAAAGTTSSSGNVYIITPNGLSTTSTNA</sequence>
<feature type="compositionally biased region" description="Low complexity" evidence="2">
    <location>
        <begin position="35"/>
        <end position="44"/>
    </location>
</feature>
<evidence type="ECO:0000256" key="1">
    <source>
        <dbReference type="SAM" id="Coils"/>
    </source>
</evidence>
<feature type="compositionally biased region" description="Polar residues" evidence="2">
    <location>
        <begin position="45"/>
        <end position="55"/>
    </location>
</feature>
<keyword evidence="3" id="KW-1185">Reference proteome</keyword>
<feature type="region of interest" description="Disordered" evidence="2">
    <location>
        <begin position="273"/>
        <end position="361"/>
    </location>
</feature>
<feature type="region of interest" description="Disordered" evidence="2">
    <location>
        <begin position="32"/>
        <end position="61"/>
    </location>
</feature>
<evidence type="ECO:0000313" key="3">
    <source>
        <dbReference type="Proteomes" id="UP000887578"/>
    </source>
</evidence>
<accession>A0A914QN42</accession>
<evidence type="ECO:0000256" key="2">
    <source>
        <dbReference type="SAM" id="MobiDB-lite"/>
    </source>
</evidence>
<feature type="compositionally biased region" description="Low complexity" evidence="2">
    <location>
        <begin position="311"/>
        <end position="330"/>
    </location>
</feature>
<dbReference type="Proteomes" id="UP000887578">
    <property type="component" value="Unplaced"/>
</dbReference>
<protein>
    <submittedName>
        <fullName evidence="4">Uncharacterized protein</fullName>
    </submittedName>
</protein>
<organism evidence="3 4">
    <name type="scientific">Panagrolaimus davidi</name>
    <dbReference type="NCBI Taxonomy" id="227884"/>
    <lineage>
        <taxon>Eukaryota</taxon>
        <taxon>Metazoa</taxon>
        <taxon>Ecdysozoa</taxon>
        <taxon>Nematoda</taxon>
        <taxon>Chromadorea</taxon>
        <taxon>Rhabditida</taxon>
        <taxon>Tylenchina</taxon>
        <taxon>Panagrolaimomorpha</taxon>
        <taxon>Panagrolaimoidea</taxon>
        <taxon>Panagrolaimidae</taxon>
        <taxon>Panagrolaimus</taxon>
    </lineage>
</organism>